<reference evidence="1 2" key="1">
    <citation type="submission" date="2019-07" db="EMBL/GenBank/DDBJ databases">
        <authorList>
            <person name="Li J."/>
        </authorList>
    </citation>
    <scope>NUCLEOTIDE SEQUENCE [LARGE SCALE GENOMIC DNA]</scope>
    <source>
        <strain evidence="1 2">TKL69</strain>
    </source>
</reference>
<organism evidence="1 2">
    <name type="scientific">Radiobacillus deserti</name>
    <dbReference type="NCBI Taxonomy" id="2594883"/>
    <lineage>
        <taxon>Bacteria</taxon>
        <taxon>Bacillati</taxon>
        <taxon>Bacillota</taxon>
        <taxon>Bacilli</taxon>
        <taxon>Bacillales</taxon>
        <taxon>Bacillaceae</taxon>
        <taxon>Radiobacillus</taxon>
    </lineage>
</organism>
<dbReference type="EMBL" id="CP041666">
    <property type="protein sequence ID" value="QDP40479.1"/>
    <property type="molecule type" value="Genomic_DNA"/>
</dbReference>
<dbReference type="KEGG" id="aqt:FN924_09945"/>
<dbReference type="RefSeq" id="WP_143894093.1">
    <property type="nucleotide sequence ID" value="NZ_CP041666.1"/>
</dbReference>
<accession>A0A516KGH7</accession>
<proteinExistence type="predicted"/>
<sequence>MKRVERWCLSLLFLHGLLLIFAQLLISQSDFELYTNPVFEYIGVNEQGNANIVKTIDSFFSDVLSF</sequence>
<protein>
    <submittedName>
        <fullName evidence="1">Uncharacterized protein</fullName>
    </submittedName>
</protein>
<gene>
    <name evidence="1" type="ORF">FN924_09945</name>
</gene>
<keyword evidence="2" id="KW-1185">Reference proteome</keyword>
<name>A0A516KGH7_9BACI</name>
<dbReference type="Proteomes" id="UP000315215">
    <property type="component" value="Chromosome"/>
</dbReference>
<evidence type="ECO:0000313" key="1">
    <source>
        <dbReference type="EMBL" id="QDP40479.1"/>
    </source>
</evidence>
<dbReference type="InterPro" id="IPR035281">
    <property type="entry name" value="DUF5359"/>
</dbReference>
<dbReference type="Pfam" id="PF17313">
    <property type="entry name" value="DUF5359"/>
    <property type="match status" value="1"/>
</dbReference>
<dbReference type="AlphaFoldDB" id="A0A516KGH7"/>
<evidence type="ECO:0000313" key="2">
    <source>
        <dbReference type="Proteomes" id="UP000315215"/>
    </source>
</evidence>
<dbReference type="OrthoDB" id="2691805at2"/>